<dbReference type="InterPro" id="IPR035979">
    <property type="entry name" value="RBD_domain_sf"/>
</dbReference>
<evidence type="ECO:0000256" key="4">
    <source>
        <dbReference type="SAM" id="MobiDB-lite"/>
    </source>
</evidence>
<dbReference type="PROSITE" id="PS50102">
    <property type="entry name" value="RRM"/>
    <property type="match status" value="2"/>
</dbReference>
<organism evidence="6 7">
    <name type="scientific">Malus baccata</name>
    <name type="common">Siberian crab apple</name>
    <name type="synonym">Pyrus baccata</name>
    <dbReference type="NCBI Taxonomy" id="106549"/>
    <lineage>
        <taxon>Eukaryota</taxon>
        <taxon>Viridiplantae</taxon>
        <taxon>Streptophyta</taxon>
        <taxon>Embryophyta</taxon>
        <taxon>Tracheophyta</taxon>
        <taxon>Spermatophyta</taxon>
        <taxon>Magnoliopsida</taxon>
        <taxon>eudicotyledons</taxon>
        <taxon>Gunneridae</taxon>
        <taxon>Pentapetalae</taxon>
        <taxon>rosids</taxon>
        <taxon>fabids</taxon>
        <taxon>Rosales</taxon>
        <taxon>Rosaceae</taxon>
        <taxon>Amygdaloideae</taxon>
        <taxon>Maleae</taxon>
        <taxon>Malus</taxon>
    </lineage>
</organism>
<dbReference type="PANTHER" id="PTHR48032">
    <property type="entry name" value="RNA-BINDING PROTEIN MUSASHI HOMOLOG RBP6"/>
    <property type="match status" value="1"/>
</dbReference>
<dbReference type="GO" id="GO:0003729">
    <property type="term" value="F:mRNA binding"/>
    <property type="evidence" value="ECO:0007669"/>
    <property type="project" value="TreeGrafter"/>
</dbReference>
<feature type="domain" description="RRM" evidence="5">
    <location>
        <begin position="6"/>
        <end position="82"/>
    </location>
</feature>
<feature type="region of interest" description="Disordered" evidence="4">
    <location>
        <begin position="323"/>
        <end position="343"/>
    </location>
</feature>
<name>A0A540NIF1_MALBA</name>
<evidence type="ECO:0000256" key="3">
    <source>
        <dbReference type="PROSITE-ProRule" id="PRU00176"/>
    </source>
</evidence>
<dbReference type="STRING" id="106549.A0A540NIF1"/>
<keyword evidence="7" id="KW-1185">Reference proteome</keyword>
<dbReference type="SUPFAM" id="SSF54928">
    <property type="entry name" value="RNA-binding domain, RBD"/>
    <property type="match status" value="2"/>
</dbReference>
<dbReference type="GO" id="GO:0006417">
    <property type="term" value="P:regulation of translation"/>
    <property type="evidence" value="ECO:0007669"/>
    <property type="project" value="TreeGrafter"/>
</dbReference>
<feature type="domain" description="RRM" evidence="5">
    <location>
        <begin position="106"/>
        <end position="183"/>
    </location>
</feature>
<dbReference type="InterPro" id="IPR012677">
    <property type="entry name" value="Nucleotide-bd_a/b_plait_sf"/>
</dbReference>
<keyword evidence="1" id="KW-0677">Repeat</keyword>
<dbReference type="EMBL" id="VIEB01000037">
    <property type="protein sequence ID" value="TQE10811.1"/>
    <property type="molecule type" value="Genomic_DNA"/>
</dbReference>
<gene>
    <name evidence="6" type="ORF">C1H46_003714</name>
</gene>
<dbReference type="AlphaFoldDB" id="A0A540NIF1"/>
<protein>
    <recommendedName>
        <fullName evidence="5">RRM domain-containing protein</fullName>
    </recommendedName>
</protein>
<evidence type="ECO:0000313" key="6">
    <source>
        <dbReference type="EMBL" id="TQE10811.1"/>
    </source>
</evidence>
<reference evidence="6 7" key="1">
    <citation type="journal article" date="2019" name="G3 (Bethesda)">
        <title>Sequencing of a Wild Apple (Malus baccata) Genome Unravels the Differences Between Cultivated and Wild Apple Species Regarding Disease Resistance and Cold Tolerance.</title>
        <authorList>
            <person name="Chen X."/>
        </authorList>
    </citation>
    <scope>NUCLEOTIDE SEQUENCE [LARGE SCALE GENOMIC DNA]</scope>
    <source>
        <strain evidence="7">cv. Shandingzi</strain>
        <tissue evidence="6">Leaves</tissue>
    </source>
</reference>
<evidence type="ECO:0000256" key="2">
    <source>
        <dbReference type="ARBA" id="ARBA00022884"/>
    </source>
</evidence>
<dbReference type="Proteomes" id="UP000315295">
    <property type="component" value="Unassembled WGS sequence"/>
</dbReference>
<accession>A0A540NIF1</accession>
<dbReference type="PANTHER" id="PTHR48032:SF12">
    <property type="entry name" value="RRM DOMAIN-CONTAINING PROTEIN"/>
    <property type="match status" value="1"/>
</dbReference>
<evidence type="ECO:0000259" key="5">
    <source>
        <dbReference type="PROSITE" id="PS50102"/>
    </source>
</evidence>
<sequence>MDSDQAKLFVGGISRETNEETLRAHFRSYGTVLGSVIARDRSNHNPRGFGFVWFSDISSADKALEDPHVILGRTVEVKKAIPRPRNQHQSRMVSRSVENGTQFRTKKIFVGGLSASLTEDGFKNYFEKFGSVSDVVVMHDYKTRRPRGFGFITFDSEDSVENVMQESFHELNGRSVEVKRAVPKEENGNNESGYTDYAPRFPRIYPPYTCSPAPTYGVLPFPTPYNGLGPFAYGTSVYGGGWYPSVAACGTPYDIAPIAPQPWVFPYGNALYPGYMSGGGSAAGSYNGILGPAVFTGGKPNQVVFGSGLPPVNVKPSQVEVKKLDVDSRSNSTAVKKKYSKRS</sequence>
<evidence type="ECO:0000313" key="7">
    <source>
        <dbReference type="Proteomes" id="UP000315295"/>
    </source>
</evidence>
<dbReference type="InterPro" id="IPR000504">
    <property type="entry name" value="RRM_dom"/>
</dbReference>
<comment type="caution">
    <text evidence="6">The sequence shown here is derived from an EMBL/GenBank/DDBJ whole genome shotgun (WGS) entry which is preliminary data.</text>
</comment>
<dbReference type="FunFam" id="3.30.70.330:FF:000040">
    <property type="entry name" value="Heterogeneous nuclear ribonucleoprotein A2/B1"/>
    <property type="match status" value="1"/>
</dbReference>
<proteinExistence type="predicted"/>
<dbReference type="CDD" id="cd12330">
    <property type="entry name" value="RRM2_Hrp1p"/>
    <property type="match status" value="1"/>
</dbReference>
<keyword evidence="2 3" id="KW-0694">RNA-binding</keyword>
<evidence type="ECO:0000256" key="1">
    <source>
        <dbReference type="ARBA" id="ARBA00022737"/>
    </source>
</evidence>
<dbReference type="Pfam" id="PF00076">
    <property type="entry name" value="RRM_1"/>
    <property type="match status" value="2"/>
</dbReference>
<dbReference type="SMART" id="SM00360">
    <property type="entry name" value="RRM"/>
    <property type="match status" value="2"/>
</dbReference>
<dbReference type="Gene3D" id="3.30.70.330">
    <property type="match status" value="2"/>
</dbReference>